<reference evidence="1 2" key="1">
    <citation type="submission" date="2018-08" db="EMBL/GenBank/DDBJ databases">
        <title>A genome reference for cultivated species of the human gut microbiota.</title>
        <authorList>
            <person name="Zou Y."/>
            <person name="Xue W."/>
            <person name="Luo G."/>
        </authorList>
    </citation>
    <scope>NUCLEOTIDE SEQUENCE [LARGE SCALE GENOMIC DNA]</scope>
    <source>
        <strain evidence="1 2">AM30-26</strain>
    </source>
</reference>
<dbReference type="Proteomes" id="UP000284785">
    <property type="component" value="Unassembled WGS sequence"/>
</dbReference>
<evidence type="ECO:0000313" key="1">
    <source>
        <dbReference type="EMBL" id="RHD84416.1"/>
    </source>
</evidence>
<proteinExistence type="predicted"/>
<dbReference type="AlphaFoldDB" id="A0A414HGZ8"/>
<comment type="caution">
    <text evidence="1">The sequence shown here is derived from an EMBL/GenBank/DDBJ whole genome shotgun (WGS) entry which is preliminary data.</text>
</comment>
<gene>
    <name evidence="1" type="ORF">DW780_19685</name>
</gene>
<name>A0A414HGZ8_BACT4</name>
<evidence type="ECO:0000313" key="2">
    <source>
        <dbReference type="Proteomes" id="UP000284785"/>
    </source>
</evidence>
<protein>
    <submittedName>
        <fullName evidence="1">Uncharacterized protein</fullName>
    </submittedName>
</protein>
<dbReference type="EMBL" id="QSJP01000020">
    <property type="protein sequence ID" value="RHD84416.1"/>
    <property type="molecule type" value="Genomic_DNA"/>
</dbReference>
<sequence>MHKINLIMGVYDDDLESEAIAKCAKALSLIENNAKVRVIKHLLDRFELIETNNAISSISNQANVSNLTPTTFAQIESHIPHSQEVVEVDNCEPDVPSIYELMTKGFAKSEMDILLLVFYFKSNKGTQPVERLALIDGYKEYDIHTPTRTKNLSSALNNLLKAEYITALNKTKFSITSKGKEQISLIALGKSVTRTKKKSLSKKK</sequence>
<organism evidence="1 2">
    <name type="scientific">Bacteroides thetaiotaomicron</name>
    <dbReference type="NCBI Taxonomy" id="818"/>
    <lineage>
        <taxon>Bacteria</taxon>
        <taxon>Pseudomonadati</taxon>
        <taxon>Bacteroidota</taxon>
        <taxon>Bacteroidia</taxon>
        <taxon>Bacteroidales</taxon>
        <taxon>Bacteroidaceae</taxon>
        <taxon>Bacteroides</taxon>
    </lineage>
</organism>
<accession>A0A414HGZ8</accession>